<dbReference type="EMBL" id="LRBG01000035">
    <property type="protein sequence ID" value="KXU85071.1"/>
    <property type="molecule type" value="Genomic_DNA"/>
</dbReference>
<name>A0A149PJ21_9BURK</name>
<accession>A0A149PJ21</accession>
<dbReference type="AlphaFoldDB" id="A0A149PJ21"/>
<reference evidence="3 4" key="1">
    <citation type="journal article" date="2015" name="Int. J. Syst. Evol. Microbiol.">
        <title>Burkholderia monticola sp. nov., isolated from mountain soil.</title>
        <authorList>
            <person name="Baek I."/>
            <person name="Seo B."/>
            <person name="Lee I."/>
            <person name="Yi H."/>
            <person name="Chun J."/>
        </authorList>
    </citation>
    <scope>NUCLEOTIDE SEQUENCE [LARGE SCALE GENOMIC DNA]</scope>
    <source>
        <strain evidence="3 4">JC2948</strain>
    </source>
</reference>
<evidence type="ECO:0000313" key="3">
    <source>
        <dbReference type="EMBL" id="KXU85071.1"/>
    </source>
</evidence>
<feature type="chain" id="PRO_5007551209" evidence="1">
    <location>
        <begin position="28"/>
        <end position="153"/>
    </location>
</feature>
<sequence>MSRSISQRAFMVFGGLALAGTLSFAQAAPVSFEVPLTGAQQVPPVQTPGSGNAKLTYDASTRVVTWNISFSGLTSPATMAHFHGPAAAGKNASPKVWITQKGNMEVTSPISGQATLSPDDAKMFEAGDMYINVHTKNNPSGEIRGQVMPPKGN</sequence>
<evidence type="ECO:0000313" key="4">
    <source>
        <dbReference type="Proteomes" id="UP000075613"/>
    </source>
</evidence>
<keyword evidence="1" id="KW-0732">Signal</keyword>
<feature type="domain" description="CHRD" evidence="2">
    <location>
        <begin position="28"/>
        <end position="152"/>
    </location>
</feature>
<evidence type="ECO:0000259" key="2">
    <source>
        <dbReference type="PROSITE" id="PS50933"/>
    </source>
</evidence>
<gene>
    <name evidence="3" type="ORF">CI15_22585</name>
</gene>
<dbReference type="OrthoDB" id="571052at2"/>
<protein>
    <submittedName>
        <fullName evidence="3">CHRD domain-containing protein</fullName>
    </submittedName>
</protein>
<dbReference type="Proteomes" id="UP000075613">
    <property type="component" value="Unassembled WGS sequence"/>
</dbReference>
<keyword evidence="4" id="KW-1185">Reference proteome</keyword>
<dbReference type="RefSeq" id="WP_062131297.1">
    <property type="nucleotide sequence ID" value="NZ_LRBG01000035.1"/>
</dbReference>
<proteinExistence type="predicted"/>
<dbReference type="SMART" id="SM00754">
    <property type="entry name" value="CHRD"/>
    <property type="match status" value="1"/>
</dbReference>
<organism evidence="3 4">
    <name type="scientific">Paraburkholderia monticola</name>
    <dbReference type="NCBI Taxonomy" id="1399968"/>
    <lineage>
        <taxon>Bacteria</taxon>
        <taxon>Pseudomonadati</taxon>
        <taxon>Pseudomonadota</taxon>
        <taxon>Betaproteobacteria</taxon>
        <taxon>Burkholderiales</taxon>
        <taxon>Burkholderiaceae</taxon>
        <taxon>Paraburkholderia</taxon>
    </lineage>
</organism>
<dbReference type="PROSITE" id="PS50933">
    <property type="entry name" value="CHRD"/>
    <property type="match status" value="1"/>
</dbReference>
<feature type="signal peptide" evidence="1">
    <location>
        <begin position="1"/>
        <end position="27"/>
    </location>
</feature>
<evidence type="ECO:0000256" key="1">
    <source>
        <dbReference type="SAM" id="SignalP"/>
    </source>
</evidence>
<dbReference type="Pfam" id="PF07452">
    <property type="entry name" value="CHRD"/>
    <property type="match status" value="1"/>
</dbReference>
<dbReference type="STRING" id="1399968.CI15_22585"/>
<dbReference type="InterPro" id="IPR010895">
    <property type="entry name" value="CHRD"/>
</dbReference>
<comment type="caution">
    <text evidence="3">The sequence shown here is derived from an EMBL/GenBank/DDBJ whole genome shotgun (WGS) entry which is preliminary data.</text>
</comment>